<dbReference type="GO" id="GO:0005737">
    <property type="term" value="C:cytoplasm"/>
    <property type="evidence" value="ECO:0007669"/>
    <property type="project" value="TreeGrafter"/>
</dbReference>
<dbReference type="SUPFAM" id="SSF54236">
    <property type="entry name" value="Ubiquitin-like"/>
    <property type="match status" value="1"/>
</dbReference>
<evidence type="ECO:0000313" key="1">
    <source>
        <dbReference type="EMBL" id="OUS46923.1"/>
    </source>
</evidence>
<dbReference type="CDD" id="cd16118">
    <property type="entry name" value="UBX2_UBXN9"/>
    <property type="match status" value="1"/>
</dbReference>
<dbReference type="GO" id="GO:0012506">
    <property type="term" value="C:vesicle membrane"/>
    <property type="evidence" value="ECO:0007669"/>
    <property type="project" value="TreeGrafter"/>
</dbReference>
<organism evidence="1">
    <name type="scientific">Ostreococcus tauri</name>
    <name type="common">Marine green alga</name>
    <dbReference type="NCBI Taxonomy" id="70448"/>
    <lineage>
        <taxon>Eukaryota</taxon>
        <taxon>Viridiplantae</taxon>
        <taxon>Chlorophyta</taxon>
        <taxon>Mamiellophyceae</taxon>
        <taxon>Mamiellales</taxon>
        <taxon>Bathycoccaceae</taxon>
        <taxon>Ostreococcus</taxon>
    </lineage>
</organism>
<dbReference type="PANTHER" id="PTHR46467">
    <property type="entry name" value="TETHER CONTAINING UBX DOMAIN FOR GLUT4"/>
    <property type="match status" value="1"/>
</dbReference>
<dbReference type="GO" id="GO:0006886">
    <property type="term" value="P:intracellular protein transport"/>
    <property type="evidence" value="ECO:0007669"/>
    <property type="project" value="TreeGrafter"/>
</dbReference>
<dbReference type="PANTHER" id="PTHR46467:SF1">
    <property type="entry name" value="TETHER CONTAINING UBX DOMAIN FOR GLUT4"/>
    <property type="match status" value="1"/>
</dbReference>
<dbReference type="AlphaFoldDB" id="A0A1Y5IFS5"/>
<dbReference type="InterPro" id="IPR029071">
    <property type="entry name" value="Ubiquitin-like_domsf"/>
</dbReference>
<name>A0A1Y5IFS5_OSTTA</name>
<proteinExistence type="predicted"/>
<dbReference type="EMBL" id="KZ155780">
    <property type="protein sequence ID" value="OUS46923.1"/>
    <property type="molecule type" value="Genomic_DNA"/>
</dbReference>
<protein>
    <submittedName>
        <fullName evidence="1">Uncharacterized protein</fullName>
    </submittedName>
</protein>
<dbReference type="Gene3D" id="3.10.20.90">
    <property type="entry name" value="Phosphatidylinositol 3-kinase Catalytic Subunit, Chain A, domain 1"/>
    <property type="match status" value="1"/>
</dbReference>
<gene>
    <name evidence="1" type="ORF">BE221DRAFT_145356</name>
</gene>
<dbReference type="GO" id="GO:0005634">
    <property type="term" value="C:nucleus"/>
    <property type="evidence" value="ECO:0007669"/>
    <property type="project" value="TreeGrafter"/>
</dbReference>
<sequence>MSRPFECRVDGVRVVVADVRPTTTLGDAVRACVTKLGRDGAIALAGTDDDGRAATHAAYVDGRDHTRELGTAVRLLNLGVGARIESIERDFRVIRRATEIEEGPEVPTEEEPDGFFELTTVDARGLVGRPKAEPILMTKKMREAAEAGKARPARAVIRFMAPMPSDLIVEASFSASERVRDLYAFVERCASSADVASKIELFVTPPKRVLARNDETTLLSAGMAPASRVRVGVKGSSGLFASASEAEALFRADVVALVAEQRPTVRVVEKKASEVSHLG</sequence>
<accession>A0A1Y5IFS5</accession>
<dbReference type="Proteomes" id="UP000195557">
    <property type="component" value="Unassembled WGS sequence"/>
</dbReference>
<reference evidence="1" key="1">
    <citation type="submission" date="2017-04" db="EMBL/GenBank/DDBJ databases">
        <title>Population genomics of picophytoplankton unveils novel chromosome hypervariability.</title>
        <authorList>
            <consortium name="DOE Joint Genome Institute"/>
            <person name="Blanc-Mathieu R."/>
            <person name="Krasovec M."/>
            <person name="Hebrard M."/>
            <person name="Yau S."/>
            <person name="Desgranges E."/>
            <person name="Martin J."/>
            <person name="Schackwitz W."/>
            <person name="Kuo A."/>
            <person name="Salin G."/>
            <person name="Donnadieu C."/>
            <person name="Desdevises Y."/>
            <person name="Sanchez-Ferandin S."/>
            <person name="Moreau H."/>
            <person name="Rivals E."/>
            <person name="Grigoriev I.V."/>
            <person name="Grimsley N."/>
            <person name="Eyre-Walker A."/>
            <person name="Piganeau G."/>
        </authorList>
    </citation>
    <scope>NUCLEOTIDE SEQUENCE [LARGE SCALE GENOMIC DNA]</scope>
    <source>
        <strain evidence="1">RCC 1115</strain>
    </source>
</reference>